<sequence length="67" mass="7463">MYPPPPPSPWCALRACDVSVPPRGIDSCPRGELNLGAWGRQVCLDRGAVIFCRWGTVRAFGFVLFWL</sequence>
<evidence type="ECO:0000313" key="2">
    <source>
        <dbReference type="Proteomes" id="UP000006911"/>
    </source>
</evidence>
<evidence type="ECO:0000313" key="1">
    <source>
        <dbReference type="EMBL" id="CAZ81567.1"/>
    </source>
</evidence>
<dbReference type="AlphaFoldDB" id="D5GAM4"/>
<gene>
    <name evidence="1" type="ORF">GSTUM_00003683001</name>
</gene>
<dbReference type="EMBL" id="FN430079">
    <property type="protein sequence ID" value="CAZ81567.1"/>
    <property type="molecule type" value="Genomic_DNA"/>
</dbReference>
<proteinExistence type="predicted"/>
<dbReference type="HOGENOM" id="CLU_2814281_0_0_1"/>
<reference evidence="1 2" key="1">
    <citation type="journal article" date="2010" name="Nature">
        <title>Perigord black truffle genome uncovers evolutionary origins and mechanisms of symbiosis.</title>
        <authorList>
            <person name="Martin F."/>
            <person name="Kohler A."/>
            <person name="Murat C."/>
            <person name="Balestrini R."/>
            <person name="Coutinho P.M."/>
            <person name="Jaillon O."/>
            <person name="Montanini B."/>
            <person name="Morin E."/>
            <person name="Noel B."/>
            <person name="Percudani R."/>
            <person name="Porcel B."/>
            <person name="Rubini A."/>
            <person name="Amicucci A."/>
            <person name="Amselem J."/>
            <person name="Anthouard V."/>
            <person name="Arcioni S."/>
            <person name="Artiguenave F."/>
            <person name="Aury J.M."/>
            <person name="Ballario P."/>
            <person name="Bolchi A."/>
            <person name="Brenna A."/>
            <person name="Brun A."/>
            <person name="Buee M."/>
            <person name="Cantarel B."/>
            <person name="Chevalier G."/>
            <person name="Couloux A."/>
            <person name="Da Silva C."/>
            <person name="Denoeud F."/>
            <person name="Duplessis S."/>
            <person name="Ghignone S."/>
            <person name="Hilselberger B."/>
            <person name="Iotti M."/>
            <person name="Marcais B."/>
            <person name="Mello A."/>
            <person name="Miranda M."/>
            <person name="Pacioni G."/>
            <person name="Quesneville H."/>
            <person name="Riccioni C."/>
            <person name="Ruotolo R."/>
            <person name="Splivallo R."/>
            <person name="Stocchi V."/>
            <person name="Tisserant E."/>
            <person name="Viscomi A.R."/>
            <person name="Zambonelli A."/>
            <person name="Zampieri E."/>
            <person name="Henrissat B."/>
            <person name="Lebrun M.H."/>
            <person name="Paolocci F."/>
            <person name="Bonfante P."/>
            <person name="Ottonello S."/>
            <person name="Wincker P."/>
        </authorList>
    </citation>
    <scope>NUCLEOTIDE SEQUENCE [LARGE SCALE GENOMIC DNA]</scope>
    <source>
        <strain evidence="1 2">Mel28</strain>
    </source>
</reference>
<protein>
    <submittedName>
        <fullName evidence="1">(Perigord truffle) hypothetical protein</fullName>
    </submittedName>
</protein>
<dbReference type="RefSeq" id="XP_002837376.1">
    <property type="nucleotide sequence ID" value="XM_002837330.1"/>
</dbReference>
<name>D5GAM4_TUBMM</name>
<dbReference type="InParanoid" id="D5GAM4"/>
<dbReference type="KEGG" id="tml:GSTUM_00003683001"/>
<dbReference type="Proteomes" id="UP000006911">
    <property type="component" value="Unassembled WGS sequence"/>
</dbReference>
<organism evidence="1 2">
    <name type="scientific">Tuber melanosporum (strain Mel28)</name>
    <name type="common">Perigord black truffle</name>
    <dbReference type="NCBI Taxonomy" id="656061"/>
    <lineage>
        <taxon>Eukaryota</taxon>
        <taxon>Fungi</taxon>
        <taxon>Dikarya</taxon>
        <taxon>Ascomycota</taxon>
        <taxon>Pezizomycotina</taxon>
        <taxon>Pezizomycetes</taxon>
        <taxon>Pezizales</taxon>
        <taxon>Tuberaceae</taxon>
        <taxon>Tuber</taxon>
    </lineage>
</organism>
<accession>D5GAM4</accession>
<dbReference type="GeneID" id="9187734"/>
<keyword evidence="2" id="KW-1185">Reference proteome</keyword>